<evidence type="ECO:0000256" key="1">
    <source>
        <dbReference type="SAM" id="MobiDB-lite"/>
    </source>
</evidence>
<dbReference type="Pfam" id="PF00884">
    <property type="entry name" value="Sulfatase"/>
    <property type="match status" value="1"/>
</dbReference>
<proteinExistence type="predicted"/>
<reference evidence="3 4" key="1">
    <citation type="submission" date="2022-09" db="EMBL/GenBank/DDBJ databases">
        <authorList>
            <person name="Palmer J.M."/>
        </authorList>
    </citation>
    <scope>NUCLEOTIDE SEQUENCE [LARGE SCALE GENOMIC DNA]</scope>
    <source>
        <strain evidence="3 4">DSM 7382</strain>
    </source>
</reference>
<feature type="compositionally biased region" description="Basic and acidic residues" evidence="1">
    <location>
        <begin position="131"/>
        <end position="145"/>
    </location>
</feature>
<evidence type="ECO:0000313" key="4">
    <source>
        <dbReference type="Proteomes" id="UP001385951"/>
    </source>
</evidence>
<dbReference type="InterPro" id="IPR017850">
    <property type="entry name" value="Alkaline_phosphatase_core_sf"/>
</dbReference>
<feature type="domain" description="Sulfatase N-terminal" evidence="2">
    <location>
        <begin position="15"/>
        <end position="86"/>
    </location>
</feature>
<organism evidence="3 4">
    <name type="scientific">Cerrena zonata</name>
    <dbReference type="NCBI Taxonomy" id="2478898"/>
    <lineage>
        <taxon>Eukaryota</taxon>
        <taxon>Fungi</taxon>
        <taxon>Dikarya</taxon>
        <taxon>Basidiomycota</taxon>
        <taxon>Agaricomycotina</taxon>
        <taxon>Agaricomycetes</taxon>
        <taxon>Polyporales</taxon>
        <taxon>Cerrenaceae</taxon>
        <taxon>Cerrena</taxon>
    </lineage>
</organism>
<accession>A0AAW0GR94</accession>
<feature type="region of interest" description="Disordered" evidence="1">
    <location>
        <begin position="113"/>
        <end position="145"/>
    </location>
</feature>
<keyword evidence="4" id="KW-1185">Reference proteome</keyword>
<sequence length="145" mass="16542">MNGPLYTEDDVKADVQPNKTNDPSGFYSTDTFTDKMLGYLADRPDKNKPFFGYLAYSSPHWPLQVGKEWRDKYKGVYSDGPEALRQRRLANLKKSGLIPEHAVAHDVVASESSEWEQLTEEQKQLSGSSHGDVRWDGRKSGLEYW</sequence>
<dbReference type="Gene3D" id="3.40.720.10">
    <property type="entry name" value="Alkaline Phosphatase, subunit A"/>
    <property type="match status" value="1"/>
</dbReference>
<dbReference type="Proteomes" id="UP001385951">
    <property type="component" value="Unassembled WGS sequence"/>
</dbReference>
<feature type="region of interest" description="Disordered" evidence="1">
    <location>
        <begin position="1"/>
        <end position="27"/>
    </location>
</feature>
<evidence type="ECO:0000313" key="3">
    <source>
        <dbReference type="EMBL" id="KAK7696118.1"/>
    </source>
</evidence>
<feature type="compositionally biased region" description="Polar residues" evidence="1">
    <location>
        <begin position="17"/>
        <end position="27"/>
    </location>
</feature>
<dbReference type="AlphaFoldDB" id="A0AAW0GR94"/>
<comment type="caution">
    <text evidence="3">The sequence shown here is derived from an EMBL/GenBank/DDBJ whole genome shotgun (WGS) entry which is preliminary data.</text>
</comment>
<dbReference type="SUPFAM" id="SSF53649">
    <property type="entry name" value="Alkaline phosphatase-like"/>
    <property type="match status" value="1"/>
</dbReference>
<dbReference type="InterPro" id="IPR000917">
    <property type="entry name" value="Sulfatase_N"/>
</dbReference>
<gene>
    <name evidence="3" type="ORF">QCA50_000761</name>
</gene>
<protein>
    <recommendedName>
        <fullName evidence="2">Sulfatase N-terminal domain-containing protein</fullName>
    </recommendedName>
</protein>
<evidence type="ECO:0000259" key="2">
    <source>
        <dbReference type="Pfam" id="PF00884"/>
    </source>
</evidence>
<name>A0AAW0GR94_9APHY</name>
<dbReference type="EMBL" id="JASBNA010000001">
    <property type="protein sequence ID" value="KAK7696118.1"/>
    <property type="molecule type" value="Genomic_DNA"/>
</dbReference>